<evidence type="ECO:0000313" key="2">
    <source>
        <dbReference type="Proteomes" id="UP000652761"/>
    </source>
</evidence>
<protein>
    <submittedName>
        <fullName evidence="1">Uncharacterized protein</fullName>
    </submittedName>
</protein>
<reference evidence="1" key="1">
    <citation type="submission" date="2017-07" db="EMBL/GenBank/DDBJ databases">
        <title>Taro Niue Genome Assembly and Annotation.</title>
        <authorList>
            <person name="Atibalentja N."/>
            <person name="Keating K."/>
            <person name="Fields C.J."/>
        </authorList>
    </citation>
    <scope>NUCLEOTIDE SEQUENCE</scope>
    <source>
        <strain evidence="1">Niue_2</strain>
        <tissue evidence="1">Leaf</tissue>
    </source>
</reference>
<keyword evidence="2" id="KW-1185">Reference proteome</keyword>
<name>A0A843X9A3_COLES</name>
<sequence>MVRAAESAEATTSHCLSRCFIQCAEATSWQNTDAYTILLDNDAVKQLVCSQHSVTISFIFTRTLL</sequence>
<dbReference type="Proteomes" id="UP000652761">
    <property type="component" value="Unassembled WGS sequence"/>
</dbReference>
<evidence type="ECO:0000313" key="1">
    <source>
        <dbReference type="EMBL" id="MQM15858.1"/>
    </source>
</evidence>
<proteinExistence type="predicted"/>
<dbReference type="AlphaFoldDB" id="A0A843X9A3"/>
<gene>
    <name evidence="1" type="ORF">Taro_048811</name>
</gene>
<comment type="caution">
    <text evidence="1">The sequence shown here is derived from an EMBL/GenBank/DDBJ whole genome shotgun (WGS) entry which is preliminary data.</text>
</comment>
<accession>A0A843X9A3</accession>
<dbReference type="EMBL" id="NMUH01006713">
    <property type="protein sequence ID" value="MQM15858.1"/>
    <property type="molecule type" value="Genomic_DNA"/>
</dbReference>
<organism evidence="1 2">
    <name type="scientific">Colocasia esculenta</name>
    <name type="common">Wild taro</name>
    <name type="synonym">Arum esculentum</name>
    <dbReference type="NCBI Taxonomy" id="4460"/>
    <lineage>
        <taxon>Eukaryota</taxon>
        <taxon>Viridiplantae</taxon>
        <taxon>Streptophyta</taxon>
        <taxon>Embryophyta</taxon>
        <taxon>Tracheophyta</taxon>
        <taxon>Spermatophyta</taxon>
        <taxon>Magnoliopsida</taxon>
        <taxon>Liliopsida</taxon>
        <taxon>Araceae</taxon>
        <taxon>Aroideae</taxon>
        <taxon>Colocasieae</taxon>
        <taxon>Colocasia</taxon>
    </lineage>
</organism>